<evidence type="ECO:0000256" key="1">
    <source>
        <dbReference type="ARBA" id="ARBA00023180"/>
    </source>
</evidence>
<keyword evidence="2" id="KW-0393">Immunoglobulin domain</keyword>
<dbReference type="PANTHER" id="PTHR16675:SF191">
    <property type="entry name" value="CLASS I HISTOCOMPATIBILITY ANTIGEN, F10 ALPHA CHAIN-LIKE-RELATED"/>
    <property type="match status" value="1"/>
</dbReference>
<dbReference type="Pfam" id="PF07654">
    <property type="entry name" value="C1-set"/>
    <property type="match status" value="1"/>
</dbReference>
<dbReference type="InterPro" id="IPR013783">
    <property type="entry name" value="Ig-like_fold"/>
</dbReference>
<protein>
    <recommendedName>
        <fullName evidence="6">Ig-like domain-containing protein</fullName>
    </recommendedName>
</protein>
<evidence type="ECO:0000256" key="3">
    <source>
        <dbReference type="SAM" id="MobiDB-lite"/>
    </source>
</evidence>
<dbReference type="Pfam" id="PF00129">
    <property type="entry name" value="MHC_I"/>
    <property type="match status" value="1"/>
</dbReference>
<dbReference type="InterPro" id="IPR011162">
    <property type="entry name" value="MHC_I/II-like_Ag-recog"/>
</dbReference>
<feature type="domain" description="Ig-like" evidence="6">
    <location>
        <begin position="197"/>
        <end position="288"/>
    </location>
</feature>
<dbReference type="InterPro" id="IPR007110">
    <property type="entry name" value="Ig-like_dom"/>
</dbReference>
<evidence type="ECO:0000256" key="2">
    <source>
        <dbReference type="ARBA" id="ARBA00023319"/>
    </source>
</evidence>
<dbReference type="AlphaFoldDB" id="A0A8T3CLW7"/>
<dbReference type="GO" id="GO:0005615">
    <property type="term" value="C:extracellular space"/>
    <property type="evidence" value="ECO:0007669"/>
    <property type="project" value="TreeGrafter"/>
</dbReference>
<keyword evidence="4" id="KW-1133">Transmembrane helix</keyword>
<evidence type="ECO:0000256" key="4">
    <source>
        <dbReference type="SAM" id="Phobius"/>
    </source>
</evidence>
<evidence type="ECO:0000256" key="5">
    <source>
        <dbReference type="SAM" id="SignalP"/>
    </source>
</evidence>
<feature type="transmembrane region" description="Helical" evidence="4">
    <location>
        <begin position="299"/>
        <end position="323"/>
    </location>
</feature>
<keyword evidence="4" id="KW-0812">Transmembrane</keyword>
<dbReference type="SUPFAM" id="SSF48726">
    <property type="entry name" value="Immunoglobulin"/>
    <property type="match status" value="1"/>
</dbReference>
<evidence type="ECO:0000313" key="7">
    <source>
        <dbReference type="EMBL" id="KAI1883755.1"/>
    </source>
</evidence>
<dbReference type="Proteomes" id="UP000829720">
    <property type="component" value="Unassembled WGS sequence"/>
</dbReference>
<feature type="chain" id="PRO_5035838848" description="Ig-like domain-containing protein" evidence="5">
    <location>
        <begin position="19"/>
        <end position="366"/>
    </location>
</feature>
<dbReference type="InterPro" id="IPR036179">
    <property type="entry name" value="Ig-like_dom_sf"/>
</dbReference>
<dbReference type="GO" id="GO:0006955">
    <property type="term" value="P:immune response"/>
    <property type="evidence" value="ECO:0007669"/>
    <property type="project" value="TreeGrafter"/>
</dbReference>
<dbReference type="OrthoDB" id="8936120at2759"/>
<dbReference type="InterPro" id="IPR050208">
    <property type="entry name" value="MHC_class-I_related"/>
</dbReference>
<dbReference type="InterPro" id="IPR011161">
    <property type="entry name" value="MHC_I-like_Ag-recog"/>
</dbReference>
<accession>A0A8T3CLW7</accession>
<evidence type="ECO:0000259" key="6">
    <source>
        <dbReference type="PROSITE" id="PS50835"/>
    </source>
</evidence>
<proteinExistence type="predicted"/>
<dbReference type="InterPro" id="IPR003597">
    <property type="entry name" value="Ig_C1-set"/>
</dbReference>
<dbReference type="PANTHER" id="PTHR16675">
    <property type="entry name" value="MHC CLASS I-RELATED"/>
    <property type="match status" value="1"/>
</dbReference>
<reference evidence="7" key="1">
    <citation type="submission" date="2021-01" db="EMBL/GenBank/DDBJ databases">
        <authorList>
            <person name="Zahm M."/>
            <person name="Roques C."/>
            <person name="Cabau C."/>
            <person name="Klopp C."/>
            <person name="Donnadieu C."/>
            <person name="Jouanno E."/>
            <person name="Lampietro C."/>
            <person name="Louis A."/>
            <person name="Herpin A."/>
            <person name="Echchiki A."/>
            <person name="Berthelot C."/>
            <person name="Parey E."/>
            <person name="Roest-Crollius H."/>
            <person name="Braasch I."/>
            <person name="Postlethwait J."/>
            <person name="Bobe J."/>
            <person name="Montfort J."/>
            <person name="Bouchez O."/>
            <person name="Begum T."/>
            <person name="Mejri S."/>
            <person name="Adams A."/>
            <person name="Chen W.-J."/>
            <person name="Guiguen Y."/>
        </authorList>
    </citation>
    <scope>NUCLEOTIDE SEQUENCE</scope>
    <source>
        <tissue evidence="7">Blood</tissue>
    </source>
</reference>
<keyword evidence="8" id="KW-1185">Reference proteome</keyword>
<keyword evidence="1" id="KW-0325">Glycoprotein</keyword>
<sequence length="366" mass="41654">MDLLATLTLLYLIKPVSTGTHSLWYFVTLTAGHSPFPEMVIVGMVDDVPVEYYDSSDKTMLSRRHWHVEEENVAYAQMKRMAIAHAAHSLKNKLQRMKEHFNHSVTLHTYQRIAGCELDDDGKERFQAKDAYNGKDVLFYDLQSYTWSSLIPGMERDHWLMESYKGLFYQLYQPMCISTLKSYLHQERNILKGRVPPRVRVFQKEGGGAGGGEVTCLATGFYPRHIELTLQRDDHPVPDQELTSGDTLPNGDGTYQKRRSLSISAQELRERHHYTCTVRHVSVDNKLDIIWESHPGPDIALISGVSLTALAGVLLIVIGICIWRTRKCGEQGCSRTVKNEEEKERINAAAGEEKDGESLEIEREES</sequence>
<dbReference type="GO" id="GO:0009897">
    <property type="term" value="C:external side of plasma membrane"/>
    <property type="evidence" value="ECO:0007669"/>
    <property type="project" value="TreeGrafter"/>
</dbReference>
<evidence type="ECO:0000313" key="8">
    <source>
        <dbReference type="Proteomes" id="UP000829720"/>
    </source>
</evidence>
<feature type="signal peptide" evidence="5">
    <location>
        <begin position="1"/>
        <end position="18"/>
    </location>
</feature>
<dbReference type="PROSITE" id="PS50835">
    <property type="entry name" value="IG_LIKE"/>
    <property type="match status" value="1"/>
</dbReference>
<dbReference type="PROSITE" id="PS00290">
    <property type="entry name" value="IG_MHC"/>
    <property type="match status" value="1"/>
</dbReference>
<dbReference type="Gene3D" id="3.30.500.10">
    <property type="entry name" value="MHC class I-like antigen recognition-like"/>
    <property type="match status" value="1"/>
</dbReference>
<dbReference type="SMART" id="SM00407">
    <property type="entry name" value="IGc1"/>
    <property type="match status" value="1"/>
</dbReference>
<dbReference type="FunFam" id="3.30.500.10:FF:000007">
    <property type="entry name" value="Major histocompatibility complex class I LDA"/>
    <property type="match status" value="1"/>
</dbReference>
<keyword evidence="5" id="KW-0732">Signal</keyword>
<dbReference type="InterPro" id="IPR003006">
    <property type="entry name" value="Ig/MHC_CS"/>
</dbReference>
<dbReference type="Gene3D" id="2.60.40.10">
    <property type="entry name" value="Immunoglobulins"/>
    <property type="match status" value="1"/>
</dbReference>
<feature type="region of interest" description="Disordered" evidence="3">
    <location>
        <begin position="338"/>
        <end position="366"/>
    </location>
</feature>
<dbReference type="EMBL" id="JAERUA010000023">
    <property type="protein sequence ID" value="KAI1883755.1"/>
    <property type="molecule type" value="Genomic_DNA"/>
</dbReference>
<keyword evidence="4" id="KW-0472">Membrane</keyword>
<comment type="caution">
    <text evidence="7">The sequence shown here is derived from an EMBL/GenBank/DDBJ whole genome shotgun (WGS) entry which is preliminary data.</text>
</comment>
<feature type="region of interest" description="Disordered" evidence="3">
    <location>
        <begin position="234"/>
        <end position="256"/>
    </location>
</feature>
<dbReference type="SUPFAM" id="SSF54452">
    <property type="entry name" value="MHC antigen-recognition domain"/>
    <property type="match status" value="1"/>
</dbReference>
<name>A0A8T3CLW7_9TELE</name>
<dbReference type="InterPro" id="IPR037055">
    <property type="entry name" value="MHC_I-like_Ag-recog_sf"/>
</dbReference>
<organism evidence="7 8">
    <name type="scientific">Albula goreensis</name>
    <dbReference type="NCBI Taxonomy" id="1534307"/>
    <lineage>
        <taxon>Eukaryota</taxon>
        <taxon>Metazoa</taxon>
        <taxon>Chordata</taxon>
        <taxon>Craniata</taxon>
        <taxon>Vertebrata</taxon>
        <taxon>Euteleostomi</taxon>
        <taxon>Actinopterygii</taxon>
        <taxon>Neopterygii</taxon>
        <taxon>Teleostei</taxon>
        <taxon>Albuliformes</taxon>
        <taxon>Albulidae</taxon>
        <taxon>Albula</taxon>
    </lineage>
</organism>
<gene>
    <name evidence="7" type="ORF">AGOR_G00234810</name>
</gene>